<dbReference type="EMBL" id="JBEPMM010000014">
    <property type="protein sequence ID" value="MET3694402.1"/>
    <property type="molecule type" value="Genomic_DNA"/>
</dbReference>
<dbReference type="InterPro" id="IPR051909">
    <property type="entry name" value="MFP_Cation_Efflux"/>
</dbReference>
<dbReference type="Proteomes" id="UP001549145">
    <property type="component" value="Unassembled WGS sequence"/>
</dbReference>
<organism evidence="5 6">
    <name type="scientific">Methylobacterium goesingense</name>
    <dbReference type="NCBI Taxonomy" id="243690"/>
    <lineage>
        <taxon>Bacteria</taxon>
        <taxon>Pseudomonadati</taxon>
        <taxon>Pseudomonadota</taxon>
        <taxon>Alphaproteobacteria</taxon>
        <taxon>Hyphomicrobiales</taxon>
        <taxon>Methylobacteriaceae</taxon>
        <taxon>Methylobacterium</taxon>
    </lineage>
</organism>
<evidence type="ECO:0000256" key="1">
    <source>
        <dbReference type="ARBA" id="ARBA00022448"/>
    </source>
</evidence>
<dbReference type="Gene3D" id="2.40.50.100">
    <property type="match status" value="1"/>
</dbReference>
<dbReference type="SUPFAM" id="SSF111369">
    <property type="entry name" value="HlyD-like secretion proteins"/>
    <property type="match status" value="1"/>
</dbReference>
<reference evidence="5 6" key="1">
    <citation type="submission" date="2024-06" db="EMBL/GenBank/DDBJ databases">
        <title>Genomic Encyclopedia of Type Strains, Phase IV (KMG-IV): sequencing the most valuable type-strain genomes for metagenomic binning, comparative biology and taxonomic classification.</title>
        <authorList>
            <person name="Goeker M."/>
        </authorList>
    </citation>
    <scope>NUCLEOTIDE SEQUENCE [LARGE SCALE GENOMIC DNA]</scope>
    <source>
        <strain evidence="5 6">DSM 21331</strain>
    </source>
</reference>
<gene>
    <name evidence="5" type="ORF">ABID43_003964</name>
</gene>
<dbReference type="PANTHER" id="PTHR30097:SF4">
    <property type="entry name" value="SLR6042 PROTEIN"/>
    <property type="match status" value="1"/>
</dbReference>
<feature type="chain" id="PRO_5045924806" evidence="4">
    <location>
        <begin position="33"/>
        <end position="575"/>
    </location>
</feature>
<proteinExistence type="predicted"/>
<keyword evidence="6" id="KW-1185">Reference proteome</keyword>
<feature type="transmembrane region" description="Helical" evidence="3">
    <location>
        <begin position="198"/>
        <end position="219"/>
    </location>
</feature>
<evidence type="ECO:0000313" key="5">
    <source>
        <dbReference type="EMBL" id="MET3694402.1"/>
    </source>
</evidence>
<evidence type="ECO:0000256" key="4">
    <source>
        <dbReference type="SAM" id="SignalP"/>
    </source>
</evidence>
<feature type="transmembrane region" description="Helical" evidence="3">
    <location>
        <begin position="173"/>
        <end position="191"/>
    </location>
</feature>
<keyword evidence="3" id="KW-1133">Transmembrane helix</keyword>
<evidence type="ECO:0000313" key="6">
    <source>
        <dbReference type="Proteomes" id="UP001549145"/>
    </source>
</evidence>
<dbReference type="Gene3D" id="1.10.287.470">
    <property type="entry name" value="Helix hairpin bin"/>
    <property type="match status" value="1"/>
</dbReference>
<keyword evidence="1" id="KW-0813">Transport</keyword>
<dbReference type="RefSeq" id="WP_238282325.1">
    <property type="nucleotide sequence ID" value="NZ_BPQL01000164.1"/>
</dbReference>
<feature type="region of interest" description="Disordered" evidence="2">
    <location>
        <begin position="32"/>
        <end position="51"/>
    </location>
</feature>
<sequence length="575" mass="59314">MLRCLAAALRAFALLVALALLGPPALSGPALAHEGHDHGAEAPPAPAATAPRAEAVSERFELVAVVQGTDLVLYLDAFASNAPVPEASVAVMTPEGRRRAAETAPGTYRLAAPWLAAGGDHDLIVGVSVEGRTDILNLDLHLPAPVATPAAGPSTPGTAAMALVGHLARKNPAALAAGGFLMGLGVFALARRRRAGQILVGLLAVGATLVVALVLGGAAQAHEGHGPVETAAPVTPAVLTGGTLMERARRLPDGSVFVPKSLQRLLALRTGLTAQASVTRGTELPGRIIPDPNASGVVQSSVGGRLAPPERGFPRLGTRVARGDVLATVTPPVQAVDVSDMRQRQGELDQQIAILERRVGRFERLSSTGAVAQTQLDDARSELVGLRDRRAALDAIRREPEALVAPVDGVIAEANAVAGAMAAPGTVVYRIVDPGKLWVEALSFEALAEGSRATARLGDGGTLQLAYRGTGLADRNQAVPVQFAIEGDGRGLRLGQFVTVLAPVGQARPGLPVARSGVVRAEGGSLVYEHVSAERFMGRPVRVAPLDADRMLVEDGIAAGHRVVVQGAELLDQIR</sequence>
<keyword evidence="3" id="KW-0472">Membrane</keyword>
<keyword evidence="4" id="KW-0732">Signal</keyword>
<feature type="signal peptide" evidence="4">
    <location>
        <begin position="1"/>
        <end position="32"/>
    </location>
</feature>
<keyword evidence="3" id="KW-0812">Transmembrane</keyword>
<protein>
    <submittedName>
        <fullName evidence="5">RND family efflux transporter MFP subunit</fullName>
    </submittedName>
</protein>
<dbReference type="Gene3D" id="2.40.30.170">
    <property type="match status" value="1"/>
</dbReference>
<evidence type="ECO:0000256" key="2">
    <source>
        <dbReference type="SAM" id="MobiDB-lite"/>
    </source>
</evidence>
<comment type="caution">
    <text evidence="5">The sequence shown here is derived from an EMBL/GenBank/DDBJ whole genome shotgun (WGS) entry which is preliminary data.</text>
</comment>
<name>A0ABV2LAN6_9HYPH</name>
<dbReference type="Gene3D" id="2.40.420.20">
    <property type="match status" value="1"/>
</dbReference>
<accession>A0ABV2LAN6</accession>
<evidence type="ECO:0000256" key="3">
    <source>
        <dbReference type="SAM" id="Phobius"/>
    </source>
</evidence>
<dbReference type="PANTHER" id="PTHR30097">
    <property type="entry name" value="CATION EFFLUX SYSTEM PROTEIN CUSB"/>
    <property type="match status" value="1"/>
</dbReference>